<accession>A0A1G1XRA9</accession>
<dbReference type="Proteomes" id="UP000176498">
    <property type="component" value="Unassembled WGS sequence"/>
</dbReference>
<dbReference type="AlphaFoldDB" id="A0A1G1XRA9"/>
<organism evidence="1 2">
    <name type="scientific">Candidatus Buchananbacteria bacterium RBG_13_36_9</name>
    <dbReference type="NCBI Taxonomy" id="1797530"/>
    <lineage>
        <taxon>Bacteria</taxon>
        <taxon>Candidatus Buchananiibacteriota</taxon>
    </lineage>
</organism>
<dbReference type="EMBL" id="MHHZ01000012">
    <property type="protein sequence ID" value="OGY41877.1"/>
    <property type="molecule type" value="Genomic_DNA"/>
</dbReference>
<name>A0A1G1XRA9_9BACT</name>
<sequence>MHGADFLRQFRAVHGDVLLEKIKDRQRVFVFICKKCESVRLFWDEEMVLQDHIPCRMGSCNSTMTLCSVPMEQAKQVPKIWERVEFHALQGG</sequence>
<evidence type="ECO:0000313" key="1">
    <source>
        <dbReference type="EMBL" id="OGY41877.1"/>
    </source>
</evidence>
<gene>
    <name evidence="1" type="ORF">A2Y82_05480</name>
</gene>
<reference evidence="1 2" key="1">
    <citation type="journal article" date="2016" name="Nat. Commun.">
        <title>Thousands of microbial genomes shed light on interconnected biogeochemical processes in an aquifer system.</title>
        <authorList>
            <person name="Anantharaman K."/>
            <person name="Brown C.T."/>
            <person name="Hug L.A."/>
            <person name="Sharon I."/>
            <person name="Castelle C.J."/>
            <person name="Probst A.J."/>
            <person name="Thomas B.C."/>
            <person name="Singh A."/>
            <person name="Wilkins M.J."/>
            <person name="Karaoz U."/>
            <person name="Brodie E.L."/>
            <person name="Williams K.H."/>
            <person name="Hubbard S.S."/>
            <person name="Banfield J.F."/>
        </authorList>
    </citation>
    <scope>NUCLEOTIDE SEQUENCE [LARGE SCALE GENOMIC DNA]</scope>
</reference>
<comment type="caution">
    <text evidence="1">The sequence shown here is derived from an EMBL/GenBank/DDBJ whole genome shotgun (WGS) entry which is preliminary data.</text>
</comment>
<proteinExistence type="predicted"/>
<protein>
    <submittedName>
        <fullName evidence="1">Uncharacterized protein</fullName>
    </submittedName>
</protein>
<evidence type="ECO:0000313" key="2">
    <source>
        <dbReference type="Proteomes" id="UP000176498"/>
    </source>
</evidence>